<keyword evidence="1" id="KW-0812">Transmembrane</keyword>
<reference evidence="2 3" key="1">
    <citation type="submission" date="2024-01" db="EMBL/GenBank/DDBJ databases">
        <title>Novel species of the genus Luteimonas isolated from rivers.</title>
        <authorList>
            <person name="Lu H."/>
        </authorList>
    </citation>
    <scope>NUCLEOTIDE SEQUENCE [LARGE SCALE GENOMIC DNA]</scope>
    <source>
        <strain evidence="2 3">SMYT11W</strain>
    </source>
</reference>
<organism evidence="2 3">
    <name type="scientific">Luteimonas flava</name>
    <dbReference type="NCBI Taxonomy" id="3115822"/>
    <lineage>
        <taxon>Bacteria</taxon>
        <taxon>Pseudomonadati</taxon>
        <taxon>Pseudomonadota</taxon>
        <taxon>Gammaproteobacteria</taxon>
        <taxon>Lysobacterales</taxon>
        <taxon>Lysobacteraceae</taxon>
        <taxon>Luteimonas</taxon>
    </lineage>
</organism>
<name>A0ABU7WFS0_9GAMM</name>
<comment type="caution">
    <text evidence="2">The sequence shown here is derived from an EMBL/GenBank/DDBJ whole genome shotgun (WGS) entry which is preliminary data.</text>
</comment>
<feature type="transmembrane region" description="Helical" evidence="1">
    <location>
        <begin position="35"/>
        <end position="54"/>
    </location>
</feature>
<keyword evidence="1" id="KW-0472">Membrane</keyword>
<dbReference type="EMBL" id="JAZHBM010000002">
    <property type="protein sequence ID" value="MEF3082683.1"/>
    <property type="molecule type" value="Genomic_DNA"/>
</dbReference>
<dbReference type="RefSeq" id="WP_332078402.1">
    <property type="nucleotide sequence ID" value="NZ_JAZHBM010000002.1"/>
</dbReference>
<evidence type="ECO:0000313" key="3">
    <source>
        <dbReference type="Proteomes" id="UP001358324"/>
    </source>
</evidence>
<accession>A0ABU7WFS0</accession>
<evidence type="ECO:0000313" key="2">
    <source>
        <dbReference type="EMBL" id="MEF3082683.1"/>
    </source>
</evidence>
<proteinExistence type="predicted"/>
<keyword evidence="1" id="KW-1133">Transmembrane helix</keyword>
<keyword evidence="3" id="KW-1185">Reference proteome</keyword>
<sequence length="251" mass="27646">MRSRISHQAGAHSLASGLHRTFGIRPGWPRLRRRFVVAIAVAAILATGAATAAWQVHDRETYQQVQQLRDRIGGGGSTTVVGELQKVNTRLQVNHKPTGETVELVAEPEGTAKLDPSAPSAASLSIGRLCPSGISSGLGQRQRTLCREMVQTELAQYAFAMRMFERAAEHHARLEAIEQRRRALGTDDYADLQANSNELLALTALMDNDRDRFQTYMRAYEARVAHIRHTQIALTRNLFTGRGGVDLPASL</sequence>
<evidence type="ECO:0000256" key="1">
    <source>
        <dbReference type="SAM" id="Phobius"/>
    </source>
</evidence>
<dbReference type="Proteomes" id="UP001358324">
    <property type="component" value="Unassembled WGS sequence"/>
</dbReference>
<gene>
    <name evidence="2" type="ORF">V3391_10760</name>
</gene>
<protein>
    <submittedName>
        <fullName evidence="2">Uncharacterized protein</fullName>
    </submittedName>
</protein>